<dbReference type="RefSeq" id="WP_076179576.1">
    <property type="nucleotide sequence ID" value="NZ_MKQP01000043.1"/>
</dbReference>
<dbReference type="Proteomes" id="UP000187465">
    <property type="component" value="Unassembled WGS sequence"/>
</dbReference>
<accession>A0A1R0X0Z4</accession>
<gene>
    <name evidence="1" type="ORF">BJP51_27520</name>
</gene>
<comment type="caution">
    <text evidence="1">The sequence shown here is derived from an EMBL/GenBank/DDBJ whole genome shotgun (WGS) entry which is preliminary data.</text>
</comment>
<dbReference type="EMBL" id="MKQP01000043">
    <property type="protein sequence ID" value="OMD26233.1"/>
    <property type="molecule type" value="Genomic_DNA"/>
</dbReference>
<organism evidence="1 2">
    <name type="scientific">Paenibacillus odorifer</name>
    <dbReference type="NCBI Taxonomy" id="189426"/>
    <lineage>
        <taxon>Bacteria</taxon>
        <taxon>Bacillati</taxon>
        <taxon>Bacillota</taxon>
        <taxon>Bacilli</taxon>
        <taxon>Bacillales</taxon>
        <taxon>Paenibacillaceae</taxon>
        <taxon>Paenibacillus</taxon>
    </lineage>
</organism>
<reference evidence="1 2" key="1">
    <citation type="submission" date="2016-10" db="EMBL/GenBank/DDBJ databases">
        <title>Paenibacillus species isolates.</title>
        <authorList>
            <person name="Beno S.M."/>
        </authorList>
    </citation>
    <scope>NUCLEOTIDE SEQUENCE [LARGE SCALE GENOMIC DNA]</scope>
    <source>
        <strain evidence="1 2">FSL H7-0604</strain>
    </source>
</reference>
<protein>
    <submittedName>
        <fullName evidence="1">Uncharacterized protein</fullName>
    </submittedName>
</protein>
<dbReference type="Gene3D" id="6.20.20.10">
    <property type="match status" value="1"/>
</dbReference>
<evidence type="ECO:0000313" key="1">
    <source>
        <dbReference type="EMBL" id="OMD26233.1"/>
    </source>
</evidence>
<dbReference type="AlphaFoldDB" id="A0A1R0X0Z4"/>
<sequence>MPQYEQMDLLSYIEDMEAMAAVEADIAKSEGLLRVIVRQTFSEKERLINFCSRSLNRLQSFIFSSLTVHYPIKPADPSTDLKNMKSEETGICLSSARINKTIPAVKRWGSQSALRIQKGLKNLQILFQQRLMTKDAAVCKSSEKRIEKNPESYQEASSGQSLPMLRPPTFFGLIPWVNVYTVTRAFGGSEEGGWYYRQYTCVKSQQVWIWDAEVTVAMFLRTYEGLAWGLLCKEAAGKEVVVRIETRRAALQYAGKPAYDPEVVVESVVKLTSKTQKNIVRSTPFPINKPTSSTFSSISQKKKNSIQMVRTASLDAEPCERCKGSGRTRYLHIKNGICFLCGGSGEKLKQKQEILNTEPSSA</sequence>
<evidence type="ECO:0000313" key="2">
    <source>
        <dbReference type="Proteomes" id="UP000187465"/>
    </source>
</evidence>
<proteinExistence type="predicted"/>
<name>A0A1R0X0Z4_9BACL</name>